<name>A0A2S7WNR4_9FLAO</name>
<sequence>MKKLYILIIITFFTSKVSVSQELPKFIKDSLDSYISQNIKKWNLPGLSIAIVKDGKTTHLKGYGVRAINSKEPVDETTMFQIASITKSFTATLVAMLHEEKKLSLNDKVTKWLPYFQLKDSTISQLVDIEDLLSHRIGFGNHQGDLNFEKPPTQRRQIIEGMSKLNISKKFRGSFGYSNKSFIAAGDVINAVTKKTWEETIQEKIFLPLNMSSTEPSLNTNFKYPNIAYPHTYFRGKQVIRDFVPITVEAPAGAILSNAKDMSNWLKVQLSLGMLNDKRVIPRRAIMQTRRVKSIQAFSQSIDARTHFYAYGLGYYIRDVEGYITYQHSGGGYGFSTNHVIVPEKGLAFIILTNSDVSDFYMNLTNVILDAFLDKPFKDYSKESLKDFEENNNQILKEMDSLTAIVNSNLKPKLSLNDFSGTYVNSTVGKLNIVNKNGKLKVLLPDYLKISGDLEYIGDNEFLCTFSDYDFGVIKIPFKIKNGKVESLILNIESYEDFDYHFVKEN</sequence>
<dbReference type="PANTHER" id="PTHR46825">
    <property type="entry name" value="D-ALANYL-D-ALANINE-CARBOXYPEPTIDASE/ENDOPEPTIDASE AMPH"/>
    <property type="match status" value="1"/>
</dbReference>
<feature type="domain" description="Beta-lactamase-related" evidence="1">
    <location>
        <begin position="32"/>
        <end position="360"/>
    </location>
</feature>
<proteinExistence type="predicted"/>
<comment type="caution">
    <text evidence="2">The sequence shown here is derived from an EMBL/GenBank/DDBJ whole genome shotgun (WGS) entry which is preliminary data.</text>
</comment>
<dbReference type="Gene3D" id="3.40.710.10">
    <property type="entry name" value="DD-peptidase/beta-lactamase superfamily"/>
    <property type="match status" value="1"/>
</dbReference>
<dbReference type="RefSeq" id="WP_105015699.1">
    <property type="nucleotide sequence ID" value="NZ_MSCN01000001.1"/>
</dbReference>
<dbReference type="PANTHER" id="PTHR46825:SF15">
    <property type="entry name" value="BETA-LACTAMASE-RELATED DOMAIN-CONTAINING PROTEIN"/>
    <property type="match status" value="1"/>
</dbReference>
<reference evidence="2 3" key="1">
    <citation type="submission" date="2016-12" db="EMBL/GenBank/DDBJ databases">
        <title>Trade-off between light-utilization and light-protection in marine flavobacteria.</title>
        <authorList>
            <person name="Kumagai Y."/>
            <person name="Yoshizawa S."/>
            <person name="Kogure K."/>
            <person name="Iwasaki W."/>
        </authorList>
    </citation>
    <scope>NUCLEOTIDE SEQUENCE [LARGE SCALE GENOMIC DNA]</scope>
    <source>
        <strain evidence="2 3">NBRC 108759</strain>
    </source>
</reference>
<dbReference type="EMBL" id="MSCN01000001">
    <property type="protein sequence ID" value="PQJ79096.1"/>
    <property type="molecule type" value="Genomic_DNA"/>
</dbReference>
<dbReference type="Gene3D" id="2.40.128.600">
    <property type="match status" value="1"/>
</dbReference>
<keyword evidence="3" id="KW-1185">Reference proteome</keyword>
<dbReference type="OrthoDB" id="1522765at2"/>
<evidence type="ECO:0000313" key="3">
    <source>
        <dbReference type="Proteomes" id="UP000238882"/>
    </source>
</evidence>
<gene>
    <name evidence="2" type="ORF">BTO18_07905</name>
</gene>
<dbReference type="InterPro" id="IPR001466">
    <property type="entry name" value="Beta-lactam-related"/>
</dbReference>
<dbReference type="InterPro" id="IPR012338">
    <property type="entry name" value="Beta-lactam/transpept-like"/>
</dbReference>
<evidence type="ECO:0000259" key="1">
    <source>
        <dbReference type="Pfam" id="PF00144"/>
    </source>
</evidence>
<dbReference type="AlphaFoldDB" id="A0A2S7WNR4"/>
<protein>
    <recommendedName>
        <fullName evidence="1">Beta-lactamase-related domain-containing protein</fullName>
    </recommendedName>
</protein>
<dbReference type="Proteomes" id="UP000238882">
    <property type="component" value="Unassembled WGS sequence"/>
</dbReference>
<evidence type="ECO:0000313" key="2">
    <source>
        <dbReference type="EMBL" id="PQJ79096.1"/>
    </source>
</evidence>
<dbReference type="SUPFAM" id="SSF56601">
    <property type="entry name" value="beta-lactamase/transpeptidase-like"/>
    <property type="match status" value="1"/>
</dbReference>
<accession>A0A2S7WNR4</accession>
<organism evidence="2 3">
    <name type="scientific">Polaribacter porphyrae</name>
    <dbReference type="NCBI Taxonomy" id="1137780"/>
    <lineage>
        <taxon>Bacteria</taxon>
        <taxon>Pseudomonadati</taxon>
        <taxon>Bacteroidota</taxon>
        <taxon>Flavobacteriia</taxon>
        <taxon>Flavobacteriales</taxon>
        <taxon>Flavobacteriaceae</taxon>
    </lineage>
</organism>
<dbReference type="Pfam" id="PF00144">
    <property type="entry name" value="Beta-lactamase"/>
    <property type="match status" value="1"/>
</dbReference>
<dbReference type="InterPro" id="IPR050491">
    <property type="entry name" value="AmpC-like"/>
</dbReference>